<reference evidence="3 4" key="1">
    <citation type="submission" date="2019-07" db="EMBL/GenBank/DDBJ databases">
        <authorList>
            <person name="Li J."/>
        </authorList>
    </citation>
    <scope>NUCLEOTIDE SEQUENCE [LARGE SCALE GENOMIC DNA]</scope>
    <source>
        <strain evidence="3 4">TKL69</strain>
    </source>
</reference>
<dbReference type="SUPFAM" id="SSF53271">
    <property type="entry name" value="PRTase-like"/>
    <property type="match status" value="1"/>
</dbReference>
<evidence type="ECO:0000313" key="3">
    <source>
        <dbReference type="EMBL" id="QDP41286.1"/>
    </source>
</evidence>
<dbReference type="OrthoDB" id="9779910at2"/>
<dbReference type="AlphaFoldDB" id="A0A516KIV5"/>
<protein>
    <submittedName>
        <fullName evidence="3">ComF family protein</fullName>
    </submittedName>
</protein>
<dbReference type="Gene3D" id="3.40.50.2020">
    <property type="match status" value="1"/>
</dbReference>
<evidence type="ECO:0000313" key="4">
    <source>
        <dbReference type="Proteomes" id="UP000315215"/>
    </source>
</evidence>
<gene>
    <name evidence="3" type="ORF">FN924_14490</name>
</gene>
<organism evidence="3 4">
    <name type="scientific">Radiobacillus deserti</name>
    <dbReference type="NCBI Taxonomy" id="2594883"/>
    <lineage>
        <taxon>Bacteria</taxon>
        <taxon>Bacillati</taxon>
        <taxon>Bacillota</taxon>
        <taxon>Bacilli</taxon>
        <taxon>Bacillales</taxon>
        <taxon>Bacillaceae</taxon>
        <taxon>Radiobacillus</taxon>
    </lineage>
</organism>
<proteinExistence type="inferred from homology"/>
<comment type="similarity">
    <text evidence="1">Belongs to the ComF/GntX family.</text>
</comment>
<keyword evidence="4" id="KW-1185">Reference proteome</keyword>
<dbReference type="CDD" id="cd06223">
    <property type="entry name" value="PRTases_typeI"/>
    <property type="match status" value="1"/>
</dbReference>
<dbReference type="Proteomes" id="UP000315215">
    <property type="component" value="Chromosome"/>
</dbReference>
<evidence type="ECO:0000256" key="1">
    <source>
        <dbReference type="ARBA" id="ARBA00008007"/>
    </source>
</evidence>
<dbReference type="EMBL" id="CP041666">
    <property type="protein sequence ID" value="QDP41286.1"/>
    <property type="molecule type" value="Genomic_DNA"/>
</dbReference>
<dbReference type="PANTHER" id="PTHR47505:SF1">
    <property type="entry name" value="DNA UTILIZATION PROTEIN YHGH"/>
    <property type="match status" value="1"/>
</dbReference>
<dbReference type="InterPro" id="IPR000836">
    <property type="entry name" value="PRTase_dom"/>
</dbReference>
<dbReference type="InterPro" id="IPR029057">
    <property type="entry name" value="PRTase-like"/>
</dbReference>
<sequence>MSYCLICGTETIREVDWTSMFTFESPSPLCETCKESFHILHGNRCTICSREWKESLCPDCKRWERHPQWKGVLKQNVSLFAYNQPLQKAIARWKYRGDYVLIEAFEKEWKKLFNQTFVQYNLTLVPIPLSEERLLERKFNQAEALINLLAQPSKKLLKRMNTEKQSKKTREQRMNIKNPFQLVKPIQHSVLLVDDIYTTGSTIRHAAKLLKDAGCPSVHAMTLAR</sequence>
<dbReference type="KEGG" id="aqt:FN924_14490"/>
<dbReference type="RefSeq" id="WP_143895677.1">
    <property type="nucleotide sequence ID" value="NZ_CP041666.1"/>
</dbReference>
<feature type="domain" description="Phosphoribosyltransferase" evidence="2">
    <location>
        <begin position="180"/>
        <end position="224"/>
    </location>
</feature>
<accession>A0A516KIV5</accession>
<dbReference type="PANTHER" id="PTHR47505">
    <property type="entry name" value="DNA UTILIZATION PROTEIN YHGH"/>
    <property type="match status" value="1"/>
</dbReference>
<dbReference type="Pfam" id="PF00156">
    <property type="entry name" value="Pribosyltran"/>
    <property type="match status" value="1"/>
</dbReference>
<evidence type="ECO:0000259" key="2">
    <source>
        <dbReference type="Pfam" id="PF00156"/>
    </source>
</evidence>
<dbReference type="InterPro" id="IPR051910">
    <property type="entry name" value="ComF/GntX_DNA_util-trans"/>
</dbReference>
<name>A0A516KIV5_9BACI</name>